<keyword evidence="4" id="KW-0804">Transcription</keyword>
<dbReference type="InterPro" id="IPR009057">
    <property type="entry name" value="Homeodomain-like_sf"/>
</dbReference>
<sequence length="206" mass="22466">MAAGADEQPTDRRERPNRRAEIVQAAFELFSERGFRGASLGAVAARVGLTNAGLLHYFSSKEELLTVVLAERDRETREHAERSASEDGSLHATLEQLRAMVAHNAENAGLVQVFTVLAAESVTDGHPAQEFFRGRYARVRSNLAGALARDPDRPLDDDASRTLANLVIAVMDGLQVQWLLAPDEVDMEAAFALLERLLEGASDRSA</sequence>
<evidence type="ECO:0000256" key="2">
    <source>
        <dbReference type="ARBA" id="ARBA00023015"/>
    </source>
</evidence>
<dbReference type="PROSITE" id="PS50977">
    <property type="entry name" value="HTH_TETR_2"/>
    <property type="match status" value="1"/>
</dbReference>
<dbReference type="GO" id="GO:0003700">
    <property type="term" value="F:DNA-binding transcription factor activity"/>
    <property type="evidence" value="ECO:0007669"/>
    <property type="project" value="TreeGrafter"/>
</dbReference>
<gene>
    <name evidence="7" type="ORF">CLV35_1974</name>
</gene>
<name>A0A420XQJ9_9ACTN</name>
<dbReference type="InterPro" id="IPR001647">
    <property type="entry name" value="HTH_TetR"/>
</dbReference>
<dbReference type="Gene3D" id="1.10.357.10">
    <property type="entry name" value="Tetracycline Repressor, domain 2"/>
    <property type="match status" value="1"/>
</dbReference>
<proteinExistence type="predicted"/>
<evidence type="ECO:0000313" key="7">
    <source>
        <dbReference type="EMBL" id="RKS75504.1"/>
    </source>
</evidence>
<dbReference type="AlphaFoldDB" id="A0A420XQJ9"/>
<dbReference type="InterPro" id="IPR050109">
    <property type="entry name" value="HTH-type_TetR-like_transc_reg"/>
</dbReference>
<dbReference type="RefSeq" id="WP_121193267.1">
    <property type="nucleotide sequence ID" value="NZ_RBWV01000011.1"/>
</dbReference>
<protein>
    <submittedName>
        <fullName evidence="7">AcrR family transcriptional regulator</fullName>
    </submittedName>
</protein>
<evidence type="ECO:0000256" key="3">
    <source>
        <dbReference type="ARBA" id="ARBA00023125"/>
    </source>
</evidence>
<dbReference type="SUPFAM" id="SSF46689">
    <property type="entry name" value="Homeodomain-like"/>
    <property type="match status" value="1"/>
</dbReference>
<evidence type="ECO:0000256" key="4">
    <source>
        <dbReference type="ARBA" id="ARBA00023163"/>
    </source>
</evidence>
<keyword evidence="8" id="KW-1185">Reference proteome</keyword>
<keyword evidence="2" id="KW-0805">Transcription regulation</keyword>
<dbReference type="InParanoid" id="A0A420XQJ9"/>
<dbReference type="OrthoDB" id="7505659at2"/>
<evidence type="ECO:0000313" key="8">
    <source>
        <dbReference type="Proteomes" id="UP000281955"/>
    </source>
</evidence>
<dbReference type="PANTHER" id="PTHR30055">
    <property type="entry name" value="HTH-TYPE TRANSCRIPTIONAL REGULATOR RUTR"/>
    <property type="match status" value="1"/>
</dbReference>
<dbReference type="PANTHER" id="PTHR30055:SF234">
    <property type="entry name" value="HTH-TYPE TRANSCRIPTIONAL REGULATOR BETI"/>
    <property type="match status" value="1"/>
</dbReference>
<dbReference type="GO" id="GO:0000976">
    <property type="term" value="F:transcription cis-regulatory region binding"/>
    <property type="evidence" value="ECO:0007669"/>
    <property type="project" value="TreeGrafter"/>
</dbReference>
<reference evidence="7 8" key="1">
    <citation type="submission" date="2018-10" db="EMBL/GenBank/DDBJ databases">
        <title>Genomic Encyclopedia of Archaeal and Bacterial Type Strains, Phase II (KMG-II): from individual species to whole genera.</title>
        <authorList>
            <person name="Goeker M."/>
        </authorList>
    </citation>
    <scope>NUCLEOTIDE SEQUENCE [LARGE SCALE GENOMIC DNA]</scope>
    <source>
        <strain evidence="7 8">RP-AC37</strain>
    </source>
</reference>
<feature type="DNA-binding region" description="H-T-H motif" evidence="5">
    <location>
        <begin position="39"/>
        <end position="58"/>
    </location>
</feature>
<dbReference type="SUPFAM" id="SSF48498">
    <property type="entry name" value="Tetracyclin repressor-like, C-terminal domain"/>
    <property type="match status" value="1"/>
</dbReference>
<dbReference type="Pfam" id="PF00440">
    <property type="entry name" value="TetR_N"/>
    <property type="match status" value="1"/>
</dbReference>
<organism evidence="7 8">
    <name type="scientific">Motilibacter peucedani</name>
    <dbReference type="NCBI Taxonomy" id="598650"/>
    <lineage>
        <taxon>Bacteria</taxon>
        <taxon>Bacillati</taxon>
        <taxon>Actinomycetota</taxon>
        <taxon>Actinomycetes</taxon>
        <taxon>Motilibacterales</taxon>
        <taxon>Motilibacteraceae</taxon>
        <taxon>Motilibacter</taxon>
    </lineage>
</organism>
<accession>A0A420XQJ9</accession>
<evidence type="ECO:0000259" key="6">
    <source>
        <dbReference type="PROSITE" id="PS50977"/>
    </source>
</evidence>
<dbReference type="InterPro" id="IPR036271">
    <property type="entry name" value="Tet_transcr_reg_TetR-rel_C_sf"/>
</dbReference>
<evidence type="ECO:0000256" key="5">
    <source>
        <dbReference type="PROSITE-ProRule" id="PRU00335"/>
    </source>
</evidence>
<comment type="caution">
    <text evidence="7">The sequence shown here is derived from an EMBL/GenBank/DDBJ whole genome shotgun (WGS) entry which is preliminary data.</text>
</comment>
<dbReference type="EMBL" id="RBWV01000011">
    <property type="protein sequence ID" value="RKS75504.1"/>
    <property type="molecule type" value="Genomic_DNA"/>
</dbReference>
<keyword evidence="1" id="KW-0678">Repressor</keyword>
<feature type="domain" description="HTH tetR-type" evidence="6">
    <location>
        <begin position="16"/>
        <end position="76"/>
    </location>
</feature>
<dbReference type="InterPro" id="IPR039538">
    <property type="entry name" value="BetI_C"/>
</dbReference>
<dbReference type="Pfam" id="PF13977">
    <property type="entry name" value="TetR_C_6"/>
    <property type="match status" value="1"/>
</dbReference>
<evidence type="ECO:0000256" key="1">
    <source>
        <dbReference type="ARBA" id="ARBA00022491"/>
    </source>
</evidence>
<keyword evidence="3 5" id="KW-0238">DNA-binding</keyword>
<dbReference type="Proteomes" id="UP000281955">
    <property type="component" value="Unassembled WGS sequence"/>
</dbReference>
<dbReference type="PRINTS" id="PR00455">
    <property type="entry name" value="HTHTETR"/>
</dbReference>